<proteinExistence type="predicted"/>
<dbReference type="Gene3D" id="3.30.2010.10">
    <property type="entry name" value="Metalloproteases ('zincins'), catalytic domain"/>
    <property type="match status" value="1"/>
</dbReference>
<dbReference type="EMBL" id="FRCT01000008">
    <property type="protein sequence ID" value="SHM62172.1"/>
    <property type="molecule type" value="Genomic_DNA"/>
</dbReference>
<sequence length="242" mass="28229">MDTISTDIRTVSTPCGEITYTFERKKVKNINLRVKHDGNVYVSAPKRVPAKTADEFVISRSSMIQQAVTSFAAMELMKERQKNLSDDKAVILGNEYSIRTMADRREYAEIFGGSVIIHMKNTADSQRRISIYTAWLKKYTEEVFLRIMHDVHEKFVPLGIAFPQLKIRSMTARWGSCHTYKKMIVLNRRMIEAPLNCISHVVTHEFCHFIHPDHSRQFYTLLDKMCPTWREDKKQLEKLVIL</sequence>
<dbReference type="AlphaFoldDB" id="A0A1M7KA55"/>
<dbReference type="CDD" id="cd07344">
    <property type="entry name" value="M48_yhfN_like"/>
    <property type="match status" value="1"/>
</dbReference>
<dbReference type="InterPro" id="IPR053136">
    <property type="entry name" value="UTP_pyrophosphatase-like"/>
</dbReference>
<protein>
    <recommendedName>
        <fullName evidence="1">YgjP-like metallopeptidase domain-containing protein</fullName>
    </recommendedName>
</protein>
<accession>A0A1M7KA55</accession>
<gene>
    <name evidence="2" type="ORF">SAMN04487860_1084</name>
</gene>
<dbReference type="PANTHER" id="PTHR30399:SF1">
    <property type="entry name" value="UTP PYROPHOSPHATASE"/>
    <property type="match status" value="1"/>
</dbReference>
<name>A0A1M7KA55_RUMFL</name>
<reference evidence="2 3" key="1">
    <citation type="submission" date="2016-11" db="EMBL/GenBank/DDBJ databases">
        <authorList>
            <person name="Jaros S."/>
            <person name="Januszkiewicz K."/>
            <person name="Wedrychowicz H."/>
        </authorList>
    </citation>
    <scope>NUCLEOTIDE SEQUENCE [LARGE SCALE GENOMIC DNA]</scope>
    <source>
        <strain evidence="2 3">Y1</strain>
    </source>
</reference>
<evidence type="ECO:0000313" key="2">
    <source>
        <dbReference type="EMBL" id="SHM62172.1"/>
    </source>
</evidence>
<evidence type="ECO:0000259" key="1">
    <source>
        <dbReference type="Pfam" id="PF01863"/>
    </source>
</evidence>
<dbReference type="PANTHER" id="PTHR30399">
    <property type="entry name" value="UNCHARACTERIZED PROTEIN YGJP"/>
    <property type="match status" value="1"/>
</dbReference>
<dbReference type="Pfam" id="PF01863">
    <property type="entry name" value="YgjP-like"/>
    <property type="match status" value="1"/>
</dbReference>
<dbReference type="InterPro" id="IPR002725">
    <property type="entry name" value="YgjP-like_metallopeptidase"/>
</dbReference>
<organism evidence="2 3">
    <name type="scientific">Ruminococcus flavefaciens</name>
    <dbReference type="NCBI Taxonomy" id="1265"/>
    <lineage>
        <taxon>Bacteria</taxon>
        <taxon>Bacillati</taxon>
        <taxon>Bacillota</taxon>
        <taxon>Clostridia</taxon>
        <taxon>Eubacteriales</taxon>
        <taxon>Oscillospiraceae</taxon>
        <taxon>Ruminococcus</taxon>
    </lineage>
</organism>
<dbReference type="RefSeq" id="WP_072950958.1">
    <property type="nucleotide sequence ID" value="NZ_FRCT01000008.1"/>
</dbReference>
<dbReference type="Proteomes" id="UP000184394">
    <property type="component" value="Unassembled WGS sequence"/>
</dbReference>
<evidence type="ECO:0000313" key="3">
    <source>
        <dbReference type="Proteomes" id="UP000184394"/>
    </source>
</evidence>
<feature type="domain" description="YgjP-like metallopeptidase" evidence="1">
    <location>
        <begin position="28"/>
        <end position="238"/>
    </location>
</feature>